<evidence type="ECO:0000313" key="2">
    <source>
        <dbReference type="Proteomes" id="UP001164539"/>
    </source>
</evidence>
<dbReference type="EMBL" id="CM051396">
    <property type="protein sequence ID" value="KAJ4723682.1"/>
    <property type="molecule type" value="Genomic_DNA"/>
</dbReference>
<organism evidence="1 2">
    <name type="scientific">Melia azedarach</name>
    <name type="common">Chinaberry tree</name>
    <dbReference type="NCBI Taxonomy" id="155640"/>
    <lineage>
        <taxon>Eukaryota</taxon>
        <taxon>Viridiplantae</taxon>
        <taxon>Streptophyta</taxon>
        <taxon>Embryophyta</taxon>
        <taxon>Tracheophyta</taxon>
        <taxon>Spermatophyta</taxon>
        <taxon>Magnoliopsida</taxon>
        <taxon>eudicotyledons</taxon>
        <taxon>Gunneridae</taxon>
        <taxon>Pentapetalae</taxon>
        <taxon>rosids</taxon>
        <taxon>malvids</taxon>
        <taxon>Sapindales</taxon>
        <taxon>Meliaceae</taxon>
        <taxon>Melia</taxon>
    </lineage>
</organism>
<dbReference type="Proteomes" id="UP001164539">
    <property type="component" value="Chromosome 3"/>
</dbReference>
<keyword evidence="2" id="KW-1185">Reference proteome</keyword>
<accession>A0ACC1YIT6</accession>
<name>A0ACC1YIT6_MELAZ</name>
<gene>
    <name evidence="1" type="ORF">OWV82_007020</name>
</gene>
<reference evidence="1 2" key="1">
    <citation type="journal article" date="2023" name="Science">
        <title>Complex scaffold remodeling in plant triterpene biosynthesis.</title>
        <authorList>
            <person name="De La Pena R."/>
            <person name="Hodgson H."/>
            <person name="Liu J.C."/>
            <person name="Stephenson M.J."/>
            <person name="Martin A.C."/>
            <person name="Owen C."/>
            <person name="Harkess A."/>
            <person name="Leebens-Mack J."/>
            <person name="Jimenez L.E."/>
            <person name="Osbourn A."/>
            <person name="Sattely E.S."/>
        </authorList>
    </citation>
    <scope>NUCLEOTIDE SEQUENCE [LARGE SCALE GENOMIC DNA]</scope>
    <source>
        <strain evidence="2">cv. JPN11</strain>
        <tissue evidence="1">Leaf</tissue>
    </source>
</reference>
<sequence>MSEVLTSITASALERLRSLNQVDPAFSNLPEPLVDSSLPFGIIEETFGIPPPSSAPQNSSIQLPTSSTEASQALPQSSNYTTSQSYAEIDRMLKEMEVLSGVILPAGTTTYLLECFDELRIAPSKAMIRLFVDGFRFAQSVSLYPKFEAAVSSLHDNDNQLRNSAERINESARNIEDRIDVMKMFNILKAELDAMIAKFESQLWPSQKQENLAVQEPLVDSSPTSGIIEETFGIPPPSSAPHKSSIQLPTSSAEANQALPQSSNYTTSQSYAEIDWMLKEVEVLSGVILPGGTTTYLLECFDELQIAPSKAMIRLFVDGFRFAQSAIEKFCREN</sequence>
<protein>
    <submittedName>
        <fullName evidence="1">Uncharacterized protein</fullName>
    </submittedName>
</protein>
<evidence type="ECO:0000313" key="1">
    <source>
        <dbReference type="EMBL" id="KAJ4723682.1"/>
    </source>
</evidence>
<comment type="caution">
    <text evidence="1">The sequence shown here is derived from an EMBL/GenBank/DDBJ whole genome shotgun (WGS) entry which is preliminary data.</text>
</comment>
<proteinExistence type="predicted"/>